<accession>C5BNU9</accession>
<keyword evidence="2" id="KW-1185">Reference proteome</keyword>
<evidence type="ECO:0000313" key="2">
    <source>
        <dbReference type="Proteomes" id="UP000009080"/>
    </source>
</evidence>
<dbReference type="HOGENOM" id="CLU_3158767_0_0_6"/>
<dbReference type="STRING" id="377629.TERTU_0680"/>
<dbReference type="EMBL" id="CP001614">
    <property type="protein sequence ID" value="ACR10644.1"/>
    <property type="molecule type" value="Genomic_DNA"/>
</dbReference>
<evidence type="ECO:0000313" key="1">
    <source>
        <dbReference type="EMBL" id="ACR10644.1"/>
    </source>
</evidence>
<name>C5BNU9_TERTT</name>
<proteinExistence type="predicted"/>
<dbReference type="Proteomes" id="UP000009080">
    <property type="component" value="Chromosome"/>
</dbReference>
<reference evidence="1 2" key="1">
    <citation type="journal article" date="2009" name="PLoS ONE">
        <title>The complete genome of Teredinibacter turnerae T7901: an intracellular endosymbiont of marine wood-boring bivalves (shipworms).</title>
        <authorList>
            <person name="Yang J.C."/>
            <person name="Madupu R."/>
            <person name="Durkin A.S."/>
            <person name="Ekborg N.A."/>
            <person name="Pedamallu C.S."/>
            <person name="Hostetler J.B."/>
            <person name="Radune D."/>
            <person name="Toms B.S."/>
            <person name="Henrissat B."/>
            <person name="Coutinho P.M."/>
            <person name="Schwarz S."/>
            <person name="Field L."/>
            <person name="Trindade-Silva A.E."/>
            <person name="Soares C.A.G."/>
            <person name="Elshahawi S."/>
            <person name="Hanora A."/>
            <person name="Schmidt E.W."/>
            <person name="Haygood M.G."/>
            <person name="Posfai J."/>
            <person name="Benner J."/>
            <person name="Madinger C."/>
            <person name="Nove J."/>
            <person name="Anton B."/>
            <person name="Chaudhary K."/>
            <person name="Foster J."/>
            <person name="Holman A."/>
            <person name="Kumar S."/>
            <person name="Lessard P.A."/>
            <person name="Luyten Y.A."/>
            <person name="Slatko B."/>
            <person name="Wood N."/>
            <person name="Wu B."/>
            <person name="Teplitski M."/>
            <person name="Mougous J.D."/>
            <person name="Ward N."/>
            <person name="Eisen J.A."/>
            <person name="Badger J.H."/>
            <person name="Distel D.L."/>
        </authorList>
    </citation>
    <scope>NUCLEOTIDE SEQUENCE [LARGE SCALE GENOMIC DNA]</scope>
    <source>
        <strain evidence="2">ATCC 39867 / T7901</strain>
    </source>
</reference>
<dbReference type="KEGG" id="ttu:TERTU_0680"/>
<sequence>MILINLAMNVAKLIAGLIGDNPCVTYQFLSAIKKPVVQNRLYVSESLN</sequence>
<dbReference type="AlphaFoldDB" id="C5BNU9"/>
<protein>
    <submittedName>
        <fullName evidence="1">Uncharacterized protein</fullName>
    </submittedName>
</protein>
<gene>
    <name evidence="1" type="ordered locus">TERTU_0680</name>
</gene>
<organism evidence="1 2">
    <name type="scientific">Teredinibacter turnerae (strain ATCC 39867 / T7901)</name>
    <dbReference type="NCBI Taxonomy" id="377629"/>
    <lineage>
        <taxon>Bacteria</taxon>
        <taxon>Pseudomonadati</taxon>
        <taxon>Pseudomonadota</taxon>
        <taxon>Gammaproteobacteria</taxon>
        <taxon>Cellvibrionales</taxon>
        <taxon>Cellvibrionaceae</taxon>
        <taxon>Teredinibacter</taxon>
    </lineage>
</organism>